<sequence length="231" mass="26753">MTNILKWELLKWYYRLRWIVLASIVILAVFTLLALLGSFHNQNRVNDYILKAVSLVLSLPAMILCIIVPSANMIMDYILPYKYMEKIVQRKPMEIIAAKIFVNAVLFYIGVRIEVATSFVFTELIPNGYAYFSVSGSAMGSFILFIIFGMIIPIIILFFYMLTYYIKKDVKHRIMLMIMLMIITIVITYGMVYLISRVPVMSKALEIVTMVVIVIMITSMPHMIENKYEPK</sequence>
<organism evidence="2 3">
    <name type="scientific">[Clostridium] fimetarium</name>
    <dbReference type="NCBI Taxonomy" id="99656"/>
    <lineage>
        <taxon>Bacteria</taxon>
        <taxon>Bacillati</taxon>
        <taxon>Bacillota</taxon>
        <taxon>Clostridia</taxon>
        <taxon>Lachnospirales</taxon>
        <taxon>Lachnospiraceae</taxon>
    </lineage>
</organism>
<feature type="transmembrane region" description="Helical" evidence="1">
    <location>
        <begin position="12"/>
        <end position="36"/>
    </location>
</feature>
<dbReference type="RefSeq" id="WP_092455631.1">
    <property type="nucleotide sequence ID" value="NZ_FOJI01000013.1"/>
</dbReference>
<feature type="transmembrane region" description="Helical" evidence="1">
    <location>
        <begin position="174"/>
        <end position="195"/>
    </location>
</feature>
<protein>
    <recommendedName>
        <fullName evidence="4">ABC-2 family transporter protein</fullName>
    </recommendedName>
</protein>
<keyword evidence="1" id="KW-1133">Transmembrane helix</keyword>
<feature type="transmembrane region" description="Helical" evidence="1">
    <location>
        <begin position="100"/>
        <end position="121"/>
    </location>
</feature>
<evidence type="ECO:0000313" key="2">
    <source>
        <dbReference type="EMBL" id="SEW37423.1"/>
    </source>
</evidence>
<feature type="transmembrane region" description="Helical" evidence="1">
    <location>
        <begin position="207"/>
        <end position="224"/>
    </location>
</feature>
<proteinExistence type="predicted"/>
<dbReference type="EMBL" id="FOJI01000013">
    <property type="protein sequence ID" value="SEW37423.1"/>
    <property type="molecule type" value="Genomic_DNA"/>
</dbReference>
<keyword evidence="3" id="KW-1185">Reference proteome</keyword>
<accession>A0A1I0R9Y4</accession>
<dbReference type="Proteomes" id="UP000199701">
    <property type="component" value="Unassembled WGS sequence"/>
</dbReference>
<dbReference type="STRING" id="99656.SAMN05421659_11331"/>
<feature type="transmembrane region" description="Helical" evidence="1">
    <location>
        <begin position="141"/>
        <end position="162"/>
    </location>
</feature>
<dbReference type="AlphaFoldDB" id="A0A1I0R9Y4"/>
<reference evidence="2 3" key="1">
    <citation type="submission" date="2016-10" db="EMBL/GenBank/DDBJ databases">
        <authorList>
            <person name="de Groot N.N."/>
        </authorList>
    </citation>
    <scope>NUCLEOTIDE SEQUENCE [LARGE SCALE GENOMIC DNA]</scope>
    <source>
        <strain evidence="2 3">DSM 9179</strain>
    </source>
</reference>
<keyword evidence="1" id="KW-0812">Transmembrane</keyword>
<feature type="transmembrane region" description="Helical" evidence="1">
    <location>
        <begin position="48"/>
        <end position="79"/>
    </location>
</feature>
<evidence type="ECO:0000313" key="3">
    <source>
        <dbReference type="Proteomes" id="UP000199701"/>
    </source>
</evidence>
<name>A0A1I0R9Y4_9FIRM</name>
<gene>
    <name evidence="2" type="ORF">SAMN05421659_11331</name>
</gene>
<evidence type="ECO:0008006" key="4">
    <source>
        <dbReference type="Google" id="ProtNLM"/>
    </source>
</evidence>
<keyword evidence="1" id="KW-0472">Membrane</keyword>
<evidence type="ECO:0000256" key="1">
    <source>
        <dbReference type="SAM" id="Phobius"/>
    </source>
</evidence>